<comment type="caution">
    <text evidence="5">The sequence shown here is derived from an EMBL/GenBank/DDBJ whole genome shotgun (WGS) entry which is preliminary data.</text>
</comment>
<sequence>MKGKATSFDIAHLAGVSQSTVSRALRDSPLVKQETIDKVKAIAHQLNYKVDKHASSLRSQQSHTLALLFFEDPTTDDSLINPFFFAMLASITQACAKQGYDLLVSFQQLSNDWHADYEDSHKADGIILLGYGDDIESQPKLAQLKQQGTRFIRWGPESDTGLSISCDNRLGGYQATSHLIERGHQRIAFVGNASKHYPEFFDRYQGYVSALLEHQLAVEPALQQDAITTEDAGYQSTKQLLQGDAEFTALFAASDLIAIGAIKAIKEAGLKVPGDIAVIGFDDIPIASYTSPALSTIRQDTKLAGEVLVTTLLSLIKEEPVESITIATNIVVRSST</sequence>
<evidence type="ECO:0000313" key="5">
    <source>
        <dbReference type="EMBL" id="GLS83415.1"/>
    </source>
</evidence>
<gene>
    <name evidence="5" type="ORF">GCM10007894_13920</name>
</gene>
<dbReference type="InterPro" id="IPR000843">
    <property type="entry name" value="HTH_LacI"/>
</dbReference>
<dbReference type="RefSeq" id="WP_095497032.1">
    <property type="nucleotide sequence ID" value="NZ_BSPO01000002.1"/>
</dbReference>
<dbReference type="PANTHER" id="PTHR30146">
    <property type="entry name" value="LACI-RELATED TRANSCRIPTIONAL REPRESSOR"/>
    <property type="match status" value="1"/>
</dbReference>
<dbReference type="InterPro" id="IPR028082">
    <property type="entry name" value="Peripla_BP_I"/>
</dbReference>
<dbReference type="SUPFAM" id="SSF53822">
    <property type="entry name" value="Periplasmic binding protein-like I"/>
    <property type="match status" value="1"/>
</dbReference>
<dbReference type="Proteomes" id="UP001157439">
    <property type="component" value="Unassembled WGS sequence"/>
</dbReference>
<evidence type="ECO:0000256" key="2">
    <source>
        <dbReference type="ARBA" id="ARBA00023125"/>
    </source>
</evidence>
<keyword evidence="6" id="KW-1185">Reference proteome</keyword>
<accession>A0AA37TQ93</accession>
<dbReference type="SMART" id="SM00354">
    <property type="entry name" value="HTH_LACI"/>
    <property type="match status" value="1"/>
</dbReference>
<proteinExistence type="predicted"/>
<dbReference type="SUPFAM" id="SSF47413">
    <property type="entry name" value="lambda repressor-like DNA-binding domains"/>
    <property type="match status" value="1"/>
</dbReference>
<keyword evidence="1" id="KW-0805">Transcription regulation</keyword>
<reference evidence="5 6" key="1">
    <citation type="journal article" date="2014" name="Int. J. Syst. Evol. Microbiol.">
        <title>Complete genome sequence of Corynebacterium casei LMG S-19264T (=DSM 44701T), isolated from a smear-ripened cheese.</title>
        <authorList>
            <consortium name="US DOE Joint Genome Institute (JGI-PGF)"/>
            <person name="Walter F."/>
            <person name="Albersmeier A."/>
            <person name="Kalinowski J."/>
            <person name="Ruckert C."/>
        </authorList>
    </citation>
    <scope>NUCLEOTIDE SEQUENCE [LARGE SCALE GENOMIC DNA]</scope>
    <source>
        <strain evidence="5 6">NBRC 112785</strain>
    </source>
</reference>
<organism evidence="5 6">
    <name type="scientific">Paraferrimonas haliotis</name>
    <dbReference type="NCBI Taxonomy" id="2013866"/>
    <lineage>
        <taxon>Bacteria</taxon>
        <taxon>Pseudomonadati</taxon>
        <taxon>Pseudomonadota</taxon>
        <taxon>Gammaproteobacteria</taxon>
        <taxon>Alteromonadales</taxon>
        <taxon>Ferrimonadaceae</taxon>
        <taxon>Paraferrimonas</taxon>
    </lineage>
</organism>
<dbReference type="Pfam" id="PF13377">
    <property type="entry name" value="Peripla_BP_3"/>
    <property type="match status" value="1"/>
</dbReference>
<evidence type="ECO:0000313" key="6">
    <source>
        <dbReference type="Proteomes" id="UP001157439"/>
    </source>
</evidence>
<feature type="domain" description="HTH lacI-type" evidence="4">
    <location>
        <begin position="5"/>
        <end position="59"/>
    </location>
</feature>
<dbReference type="CDD" id="cd01392">
    <property type="entry name" value="HTH_LacI"/>
    <property type="match status" value="1"/>
</dbReference>
<dbReference type="InterPro" id="IPR046335">
    <property type="entry name" value="LacI/GalR-like_sensor"/>
</dbReference>
<protein>
    <submittedName>
        <fullName evidence="5">LacI family transcriptional regulator</fullName>
    </submittedName>
</protein>
<dbReference type="GO" id="GO:0000976">
    <property type="term" value="F:transcription cis-regulatory region binding"/>
    <property type="evidence" value="ECO:0007669"/>
    <property type="project" value="TreeGrafter"/>
</dbReference>
<evidence type="ECO:0000259" key="4">
    <source>
        <dbReference type="PROSITE" id="PS50932"/>
    </source>
</evidence>
<dbReference type="InterPro" id="IPR010982">
    <property type="entry name" value="Lambda_DNA-bd_dom_sf"/>
</dbReference>
<dbReference type="PANTHER" id="PTHR30146:SF120">
    <property type="entry name" value="ALANINE RACEMASE"/>
    <property type="match status" value="1"/>
</dbReference>
<dbReference type="GO" id="GO:0003700">
    <property type="term" value="F:DNA-binding transcription factor activity"/>
    <property type="evidence" value="ECO:0007669"/>
    <property type="project" value="TreeGrafter"/>
</dbReference>
<dbReference type="PROSITE" id="PS50932">
    <property type="entry name" value="HTH_LACI_2"/>
    <property type="match status" value="1"/>
</dbReference>
<dbReference type="Pfam" id="PF00356">
    <property type="entry name" value="LacI"/>
    <property type="match status" value="1"/>
</dbReference>
<dbReference type="EMBL" id="BSPO01000002">
    <property type="protein sequence ID" value="GLS83415.1"/>
    <property type="molecule type" value="Genomic_DNA"/>
</dbReference>
<dbReference type="CDD" id="cd06295">
    <property type="entry name" value="PBP1_CelR"/>
    <property type="match status" value="1"/>
</dbReference>
<keyword evidence="2" id="KW-0238">DNA-binding</keyword>
<keyword evidence="3" id="KW-0804">Transcription</keyword>
<evidence type="ECO:0000256" key="3">
    <source>
        <dbReference type="ARBA" id="ARBA00023163"/>
    </source>
</evidence>
<dbReference type="Gene3D" id="3.40.50.2300">
    <property type="match status" value="2"/>
</dbReference>
<dbReference type="AlphaFoldDB" id="A0AA37TQ93"/>
<name>A0AA37TQ93_9GAMM</name>
<dbReference type="Gene3D" id="1.10.260.40">
    <property type="entry name" value="lambda repressor-like DNA-binding domains"/>
    <property type="match status" value="1"/>
</dbReference>
<evidence type="ECO:0000256" key="1">
    <source>
        <dbReference type="ARBA" id="ARBA00023015"/>
    </source>
</evidence>